<keyword evidence="3" id="KW-0255">Endonuclease</keyword>
<proteinExistence type="predicted"/>
<dbReference type="EMBL" id="CP133076">
    <property type="protein sequence ID" value="WMJ17468.1"/>
    <property type="molecule type" value="Genomic_DNA"/>
</dbReference>
<keyword evidence="3" id="KW-0378">Hydrolase</keyword>
<gene>
    <name evidence="3" type="ORF">RA955_05140</name>
</gene>
<evidence type="ECO:0000313" key="3">
    <source>
        <dbReference type="EMBL" id="WMJ17468.1"/>
    </source>
</evidence>
<dbReference type="Gene3D" id="3.90.1570.10">
    <property type="entry name" value="tt1808, chain A"/>
    <property type="match status" value="1"/>
</dbReference>
<dbReference type="CDD" id="cd06260">
    <property type="entry name" value="DUF820-like"/>
    <property type="match status" value="1"/>
</dbReference>
<evidence type="ECO:0000259" key="2">
    <source>
        <dbReference type="Pfam" id="PF05685"/>
    </source>
</evidence>
<feature type="domain" description="Putative restriction endonuclease" evidence="2">
    <location>
        <begin position="5"/>
        <end position="94"/>
    </location>
</feature>
<organism evidence="3 4">
    <name type="scientific">Geobacillus proteiniphilus</name>
    <dbReference type="NCBI Taxonomy" id="860353"/>
    <lineage>
        <taxon>Bacteria</taxon>
        <taxon>Bacillati</taxon>
        <taxon>Bacillota</taxon>
        <taxon>Bacilli</taxon>
        <taxon>Bacillales</taxon>
        <taxon>Anoxybacillaceae</taxon>
        <taxon>Geobacillus</taxon>
    </lineage>
</organism>
<dbReference type="Proteomes" id="UP001223761">
    <property type="component" value="Chromosome"/>
</dbReference>
<accession>A0ABY9MIQ1</accession>
<reference evidence="3 4" key="1">
    <citation type="submission" date="2023-08" db="EMBL/GenBank/DDBJ databases">
        <title>Genome sequencing of the thermostable Gram positive bacteria Geobacillus proteiniphilus strain T-6.</title>
        <authorList>
            <person name="Shulami S."/>
            <person name="Shoham Y."/>
        </authorList>
    </citation>
    <scope>NUCLEOTIDE SEQUENCE [LARGE SCALE GENOMIC DNA]</scope>
    <source>
        <strain evidence="3 4">T-6</strain>
    </source>
</reference>
<dbReference type="InterPro" id="IPR008538">
    <property type="entry name" value="Uma2"/>
</dbReference>
<sequence>MQGAINMSPSPSWEHQIVCDNLVSMIKGKSQCQPISNLSVKLEKNGKVMNEFIQPDVAVYCERPEKIIGGYKGRPLIVIEVVSPSTYKIDVTLKKICTAPTEWKNTGSPTHTTKRSVSAHSKMIDTPRRSSPAEKRSILLSERLTPRSFSKVFRRPAKNDSFRSIGGFCRGRQVDGARFLSLKRVL</sequence>
<name>A0ABY9MIQ1_9BACL</name>
<keyword evidence="4" id="KW-1185">Reference proteome</keyword>
<dbReference type="GO" id="GO:0004519">
    <property type="term" value="F:endonuclease activity"/>
    <property type="evidence" value="ECO:0007669"/>
    <property type="project" value="UniProtKB-KW"/>
</dbReference>
<feature type="region of interest" description="Disordered" evidence="1">
    <location>
        <begin position="105"/>
        <end position="136"/>
    </location>
</feature>
<dbReference type="InterPro" id="IPR011335">
    <property type="entry name" value="Restrct_endonuc-II-like"/>
</dbReference>
<dbReference type="SUPFAM" id="SSF52980">
    <property type="entry name" value="Restriction endonuclease-like"/>
    <property type="match status" value="1"/>
</dbReference>
<feature type="compositionally biased region" description="Polar residues" evidence="1">
    <location>
        <begin position="105"/>
        <end position="119"/>
    </location>
</feature>
<dbReference type="InterPro" id="IPR012296">
    <property type="entry name" value="Nuclease_put_TT1808"/>
</dbReference>
<evidence type="ECO:0000313" key="4">
    <source>
        <dbReference type="Proteomes" id="UP001223761"/>
    </source>
</evidence>
<dbReference type="Pfam" id="PF05685">
    <property type="entry name" value="Uma2"/>
    <property type="match status" value="1"/>
</dbReference>
<evidence type="ECO:0000256" key="1">
    <source>
        <dbReference type="SAM" id="MobiDB-lite"/>
    </source>
</evidence>
<keyword evidence="3" id="KW-0540">Nuclease</keyword>
<protein>
    <submittedName>
        <fullName evidence="3">Uma2 family endonuclease</fullName>
    </submittedName>
</protein>
<feature type="compositionally biased region" description="Basic and acidic residues" evidence="1">
    <location>
        <begin position="122"/>
        <end position="136"/>
    </location>
</feature>